<evidence type="ECO:0000313" key="7">
    <source>
        <dbReference type="RefSeq" id="XP_026730073.1"/>
    </source>
</evidence>
<dbReference type="InterPro" id="IPR042185">
    <property type="entry name" value="Serpin_sf_2"/>
</dbReference>
<protein>
    <submittedName>
        <fullName evidence="7">Antichymotrypsin-2-like</fullName>
    </submittedName>
</protein>
<dbReference type="GO" id="GO:0005615">
    <property type="term" value="C:extracellular space"/>
    <property type="evidence" value="ECO:0007669"/>
    <property type="project" value="InterPro"/>
</dbReference>
<comment type="similarity">
    <text evidence="1 4">Belongs to the serpin family.</text>
</comment>
<dbReference type="SMART" id="SM00093">
    <property type="entry name" value="SERPIN"/>
    <property type="match status" value="1"/>
</dbReference>
<feature type="domain" description="Serpin" evidence="5">
    <location>
        <begin position="5"/>
        <end position="335"/>
    </location>
</feature>
<dbReference type="GeneID" id="113495490"/>
<dbReference type="InParanoid" id="A0A7E5VP08"/>
<dbReference type="PANTHER" id="PTHR11461:SF211">
    <property type="entry name" value="GH10112P-RELATED"/>
    <property type="match status" value="1"/>
</dbReference>
<dbReference type="PROSITE" id="PS00284">
    <property type="entry name" value="SERPIN"/>
    <property type="match status" value="1"/>
</dbReference>
<organism evidence="6 7">
    <name type="scientific">Trichoplusia ni</name>
    <name type="common">Cabbage looper</name>
    <dbReference type="NCBI Taxonomy" id="7111"/>
    <lineage>
        <taxon>Eukaryota</taxon>
        <taxon>Metazoa</taxon>
        <taxon>Ecdysozoa</taxon>
        <taxon>Arthropoda</taxon>
        <taxon>Hexapoda</taxon>
        <taxon>Insecta</taxon>
        <taxon>Pterygota</taxon>
        <taxon>Neoptera</taxon>
        <taxon>Endopterygota</taxon>
        <taxon>Lepidoptera</taxon>
        <taxon>Glossata</taxon>
        <taxon>Ditrysia</taxon>
        <taxon>Noctuoidea</taxon>
        <taxon>Noctuidae</taxon>
        <taxon>Plusiinae</taxon>
        <taxon>Trichoplusia</taxon>
    </lineage>
</organism>
<dbReference type="InterPro" id="IPR023795">
    <property type="entry name" value="Serpin_CS"/>
</dbReference>
<dbReference type="GO" id="GO:0004867">
    <property type="term" value="F:serine-type endopeptidase inhibitor activity"/>
    <property type="evidence" value="ECO:0007669"/>
    <property type="project" value="UniProtKB-KW"/>
</dbReference>
<keyword evidence="2" id="KW-0646">Protease inhibitor</keyword>
<accession>A0A7E5VP08</accession>
<evidence type="ECO:0000256" key="2">
    <source>
        <dbReference type="ARBA" id="ARBA00022690"/>
    </source>
</evidence>
<dbReference type="InterPro" id="IPR042178">
    <property type="entry name" value="Serpin_sf_1"/>
</dbReference>
<dbReference type="InterPro" id="IPR036186">
    <property type="entry name" value="Serpin_sf"/>
</dbReference>
<dbReference type="RefSeq" id="XP_026730073.1">
    <property type="nucleotide sequence ID" value="XM_026874272.1"/>
</dbReference>
<keyword evidence="6" id="KW-1185">Reference proteome</keyword>
<evidence type="ECO:0000259" key="5">
    <source>
        <dbReference type="SMART" id="SM00093"/>
    </source>
</evidence>
<dbReference type="Pfam" id="PF00079">
    <property type="entry name" value="Serpin"/>
    <property type="match status" value="1"/>
</dbReference>
<proteinExistence type="inferred from homology"/>
<dbReference type="Gene3D" id="2.30.39.10">
    <property type="entry name" value="Alpha-1-antitrypsin, domain 1"/>
    <property type="match status" value="1"/>
</dbReference>
<dbReference type="InterPro" id="IPR023796">
    <property type="entry name" value="Serpin_dom"/>
</dbReference>
<gene>
    <name evidence="7" type="primary">LOC113495490</name>
</gene>
<dbReference type="InterPro" id="IPR000215">
    <property type="entry name" value="Serpin_fam"/>
</dbReference>
<keyword evidence="3" id="KW-0722">Serine protease inhibitor</keyword>
<dbReference type="SUPFAM" id="SSF56574">
    <property type="entry name" value="Serpins"/>
    <property type="match status" value="1"/>
</dbReference>
<evidence type="ECO:0000256" key="4">
    <source>
        <dbReference type="RuleBase" id="RU000411"/>
    </source>
</evidence>
<reference evidence="7" key="1">
    <citation type="submission" date="2025-08" db="UniProtKB">
        <authorList>
            <consortium name="RefSeq"/>
        </authorList>
    </citation>
    <scope>IDENTIFICATION</scope>
</reference>
<dbReference type="KEGG" id="tnl:113495490"/>
<dbReference type="Gene3D" id="3.30.497.10">
    <property type="entry name" value="Antithrombin, subunit I, domain 2"/>
    <property type="match status" value="1"/>
</dbReference>
<dbReference type="AlphaFoldDB" id="A0A7E5VP08"/>
<name>A0A7E5VP08_TRINI</name>
<evidence type="ECO:0000313" key="6">
    <source>
        <dbReference type="Proteomes" id="UP000322000"/>
    </source>
</evidence>
<dbReference type="Proteomes" id="UP000322000">
    <property type="component" value="Chromosome 6"/>
</dbReference>
<sequence>MMAQLALYTTNAPKQQILKALRFENTDQIRCFFPKFAVDLKMVANRVDLNLDYFCKIYADDKCMLTDQFKNEIEELFTVRPENLNFSAPGSAEKINTEVLQYTNNSIFNFVKPEVLSALDSLMMADALSFKGEWLKPFNSKDTDLKYFFGPKKIVKRLIMHQRGQFLFYDSIKLGALIVKLPYKADPDFTLALLLPRTIHGVPELVKKLKNAEVVLEAINALKLQEVDLYLPKFNVTVANLLKVPSIHANVSLIFNNATAGLENVASCDKPYVSEILQKVTYQVDESGVGDKVVDFPMPDQQTTSRSIGHTVHVFKADRPFVFYLSYQKILLASGAIVR</sequence>
<dbReference type="PANTHER" id="PTHR11461">
    <property type="entry name" value="SERINE PROTEASE INHIBITOR, SERPIN"/>
    <property type="match status" value="1"/>
</dbReference>
<evidence type="ECO:0000256" key="3">
    <source>
        <dbReference type="ARBA" id="ARBA00022900"/>
    </source>
</evidence>
<dbReference type="OrthoDB" id="671595at2759"/>
<evidence type="ECO:0000256" key="1">
    <source>
        <dbReference type="ARBA" id="ARBA00009500"/>
    </source>
</evidence>